<dbReference type="NCBIfam" id="TIGR00756">
    <property type="entry name" value="PPR"/>
    <property type="match status" value="5"/>
</dbReference>
<dbReference type="InterPro" id="IPR011990">
    <property type="entry name" value="TPR-like_helical_dom_sf"/>
</dbReference>
<gene>
    <name evidence="4" type="ORF">P3X46_032786</name>
</gene>
<evidence type="ECO:0000256" key="2">
    <source>
        <dbReference type="ARBA" id="ARBA00022737"/>
    </source>
</evidence>
<comment type="similarity">
    <text evidence="1">Belongs to the PPR family. P subfamily.</text>
</comment>
<feature type="repeat" description="PPR" evidence="3">
    <location>
        <begin position="406"/>
        <end position="440"/>
    </location>
</feature>
<keyword evidence="2" id="KW-0677">Repeat</keyword>
<comment type="caution">
    <text evidence="4">The sequence shown here is derived from an EMBL/GenBank/DDBJ whole genome shotgun (WGS) entry which is preliminary data.</text>
</comment>
<dbReference type="Pfam" id="PF13041">
    <property type="entry name" value="PPR_2"/>
    <property type="match status" value="1"/>
</dbReference>
<evidence type="ECO:0000256" key="3">
    <source>
        <dbReference type="PROSITE-ProRule" id="PRU00708"/>
    </source>
</evidence>
<dbReference type="EMBL" id="JARPOI010000018">
    <property type="protein sequence ID" value="KAJ9135626.1"/>
    <property type="molecule type" value="Genomic_DNA"/>
</dbReference>
<reference evidence="4 5" key="1">
    <citation type="journal article" date="2023" name="Plant Biotechnol. J.">
        <title>Chromosome-level wild Hevea brasiliensis genome provides new tools for genomic-assisted breeding and valuable loci to elevate rubber yield.</title>
        <authorList>
            <person name="Cheng H."/>
            <person name="Song X."/>
            <person name="Hu Y."/>
            <person name="Wu T."/>
            <person name="Yang Q."/>
            <person name="An Z."/>
            <person name="Feng S."/>
            <person name="Deng Z."/>
            <person name="Wu W."/>
            <person name="Zeng X."/>
            <person name="Tu M."/>
            <person name="Wang X."/>
            <person name="Huang H."/>
        </authorList>
    </citation>
    <scope>NUCLEOTIDE SEQUENCE [LARGE SCALE GENOMIC DNA]</scope>
    <source>
        <strain evidence="4">MT/VB/25A 57/8</strain>
    </source>
</reference>
<evidence type="ECO:0000313" key="5">
    <source>
        <dbReference type="Proteomes" id="UP001174677"/>
    </source>
</evidence>
<dbReference type="Gene3D" id="1.25.40.10">
    <property type="entry name" value="Tetratricopeptide repeat domain"/>
    <property type="match status" value="5"/>
</dbReference>
<feature type="repeat" description="PPR" evidence="3">
    <location>
        <begin position="441"/>
        <end position="475"/>
    </location>
</feature>
<keyword evidence="5" id="KW-1185">Reference proteome</keyword>
<sequence>MAISRSPDWSVASINSCRETHKIIIFSPSWKTLSFLSPTCSSNFPLFQVNSSSCPSAILEERSSTNFPVIQWDLRVQDSQEHQVPDTQNLNDFLCGVLLDPRTEHFAYQYYKKAKERQEFRPEKSMLKLLIRYLIRSKNWDFILSVSYDFNKYSAWPDSHTCSILVSGCIKARKFRVVESLLEIFKSYGEIAVLAFDSAMRGYNKLHMYGRTIFVFEKMKLSRISMDSGSYCQIMKAYQKSGDTERVLALFHEFESRKLEHSRPVLSQIYRVLCESLGKSGRAFEALEYFRDMRKKRILWDSRIFSCLICSFASIREINIAEELFKEAEEKKMLRDPEIFLKLVLMYVEEGQMEKTLEIVKVMKRVKMKVSDCIFCAIINGFARRRGFHASVRVYEELNSESCEPGQVTYASIINAYCRTGLYSKAEMVFLEMQEKGFDKCVVAYSSIITMYGKTGRLRDAMRLVAKMKVNGCEPNVWIYNSLLDMHGRVKNLRQVDKLWKEMKRRKVAPDKVSYTSVINAYSKAKEFDLCVRYYNEYRINGGMIDRAMAGIMVGVFSKIGRIDELLRLLQNMKTEGTQLDERLYRSAFNALRDAGLQMQSEWLQESFEAMYI</sequence>
<dbReference type="Proteomes" id="UP001174677">
    <property type="component" value="Chromosome 18"/>
</dbReference>
<accession>A0ABQ9KFH4</accession>
<dbReference type="PANTHER" id="PTHR47447">
    <property type="entry name" value="OS03G0856100 PROTEIN"/>
    <property type="match status" value="1"/>
</dbReference>
<feature type="repeat" description="PPR" evidence="3">
    <location>
        <begin position="227"/>
        <end position="261"/>
    </location>
</feature>
<proteinExistence type="inferred from homology"/>
<dbReference type="PROSITE" id="PS51375">
    <property type="entry name" value="PPR"/>
    <property type="match status" value="4"/>
</dbReference>
<protein>
    <recommendedName>
        <fullName evidence="6">Pentacotripeptide-repeat region of PRORP domain-containing protein</fullName>
    </recommendedName>
</protein>
<organism evidence="4 5">
    <name type="scientific">Hevea brasiliensis</name>
    <name type="common">Para rubber tree</name>
    <name type="synonym">Siphonia brasiliensis</name>
    <dbReference type="NCBI Taxonomy" id="3981"/>
    <lineage>
        <taxon>Eukaryota</taxon>
        <taxon>Viridiplantae</taxon>
        <taxon>Streptophyta</taxon>
        <taxon>Embryophyta</taxon>
        <taxon>Tracheophyta</taxon>
        <taxon>Spermatophyta</taxon>
        <taxon>Magnoliopsida</taxon>
        <taxon>eudicotyledons</taxon>
        <taxon>Gunneridae</taxon>
        <taxon>Pentapetalae</taxon>
        <taxon>rosids</taxon>
        <taxon>fabids</taxon>
        <taxon>Malpighiales</taxon>
        <taxon>Euphorbiaceae</taxon>
        <taxon>Crotonoideae</taxon>
        <taxon>Micrandreae</taxon>
        <taxon>Hevea</taxon>
    </lineage>
</organism>
<dbReference type="InterPro" id="IPR002885">
    <property type="entry name" value="PPR_rpt"/>
</dbReference>
<evidence type="ECO:0008006" key="6">
    <source>
        <dbReference type="Google" id="ProtNLM"/>
    </source>
</evidence>
<evidence type="ECO:0000313" key="4">
    <source>
        <dbReference type="EMBL" id="KAJ9135626.1"/>
    </source>
</evidence>
<feature type="repeat" description="PPR" evidence="3">
    <location>
        <begin position="476"/>
        <end position="510"/>
    </location>
</feature>
<dbReference type="PANTHER" id="PTHR47447:SF21">
    <property type="entry name" value="PENTACOTRIPEPTIDE-REPEAT REGION OF PRORP DOMAIN-CONTAINING PROTEIN"/>
    <property type="match status" value="1"/>
</dbReference>
<name>A0ABQ9KFH4_HEVBR</name>
<evidence type="ECO:0000256" key="1">
    <source>
        <dbReference type="ARBA" id="ARBA00007626"/>
    </source>
</evidence>
<dbReference type="Pfam" id="PF01535">
    <property type="entry name" value="PPR"/>
    <property type="match status" value="5"/>
</dbReference>